<feature type="compositionally biased region" description="Low complexity" evidence="13">
    <location>
        <begin position="435"/>
        <end position="454"/>
    </location>
</feature>
<dbReference type="Pfam" id="PF13177">
    <property type="entry name" value="DNA_pol3_delta2"/>
    <property type="match status" value="1"/>
</dbReference>
<dbReference type="InterPro" id="IPR008921">
    <property type="entry name" value="DNA_pol3_clamp-load_cplx_C"/>
</dbReference>
<keyword evidence="6" id="KW-0479">Metal-binding</keyword>
<dbReference type="SUPFAM" id="SSF48019">
    <property type="entry name" value="post-AAA+ oligomerization domain-like"/>
    <property type="match status" value="1"/>
</dbReference>
<keyword evidence="16" id="KW-1185">Reference proteome</keyword>
<dbReference type="InterPro" id="IPR012763">
    <property type="entry name" value="DNA_pol_III_sug/sutau_N"/>
</dbReference>
<evidence type="ECO:0000259" key="14">
    <source>
        <dbReference type="SMART" id="SM00382"/>
    </source>
</evidence>
<dbReference type="EC" id="2.7.7.7" evidence="2"/>
<evidence type="ECO:0000256" key="9">
    <source>
        <dbReference type="ARBA" id="ARBA00022840"/>
    </source>
</evidence>
<dbReference type="Pfam" id="PF12169">
    <property type="entry name" value="DNA_pol3_gamma3"/>
    <property type="match status" value="1"/>
</dbReference>
<dbReference type="InterPro" id="IPR022754">
    <property type="entry name" value="DNA_pol_III_gamma-3"/>
</dbReference>
<protein>
    <recommendedName>
        <fullName evidence="2">DNA-directed DNA polymerase</fullName>
        <ecNumber evidence="2">2.7.7.7</ecNumber>
    </recommendedName>
</protein>
<dbReference type="InterPro" id="IPR001270">
    <property type="entry name" value="ClpA/B"/>
</dbReference>
<evidence type="ECO:0000256" key="10">
    <source>
        <dbReference type="ARBA" id="ARBA00022932"/>
    </source>
</evidence>
<comment type="similarity">
    <text evidence="1">Belongs to the DnaX/STICHEL family.</text>
</comment>
<dbReference type="InterPro" id="IPR003593">
    <property type="entry name" value="AAA+_ATPase"/>
</dbReference>
<dbReference type="Gene3D" id="3.40.50.300">
    <property type="entry name" value="P-loop containing nucleotide triphosphate hydrolases"/>
    <property type="match status" value="1"/>
</dbReference>
<evidence type="ECO:0000256" key="13">
    <source>
        <dbReference type="SAM" id="MobiDB-lite"/>
    </source>
</evidence>
<evidence type="ECO:0000256" key="1">
    <source>
        <dbReference type="ARBA" id="ARBA00006360"/>
    </source>
</evidence>
<evidence type="ECO:0000256" key="4">
    <source>
        <dbReference type="ARBA" id="ARBA00022695"/>
    </source>
</evidence>
<evidence type="ECO:0000313" key="15">
    <source>
        <dbReference type="EMBL" id="KRM34336.1"/>
    </source>
</evidence>
<feature type="region of interest" description="Disordered" evidence="13">
    <location>
        <begin position="431"/>
        <end position="461"/>
    </location>
</feature>
<dbReference type="NCBIfam" id="NF004046">
    <property type="entry name" value="PRK05563.1"/>
    <property type="match status" value="1"/>
</dbReference>
<evidence type="ECO:0000313" key="16">
    <source>
        <dbReference type="Proteomes" id="UP000051735"/>
    </source>
</evidence>
<name>A0ABR5PSP4_9LACO</name>
<dbReference type="InterPro" id="IPR027417">
    <property type="entry name" value="P-loop_NTPase"/>
</dbReference>
<evidence type="ECO:0000256" key="5">
    <source>
        <dbReference type="ARBA" id="ARBA00022705"/>
    </source>
</evidence>
<dbReference type="PANTHER" id="PTHR11669:SF0">
    <property type="entry name" value="PROTEIN STICHEL-LIKE 2"/>
    <property type="match status" value="1"/>
</dbReference>
<accession>A0ABR5PSP4</accession>
<dbReference type="PANTHER" id="PTHR11669">
    <property type="entry name" value="REPLICATION FACTOR C / DNA POLYMERASE III GAMMA-TAU SUBUNIT"/>
    <property type="match status" value="1"/>
</dbReference>
<dbReference type="EMBL" id="AZGN01000005">
    <property type="protein sequence ID" value="KRM34336.1"/>
    <property type="molecule type" value="Genomic_DNA"/>
</dbReference>
<evidence type="ECO:0000256" key="2">
    <source>
        <dbReference type="ARBA" id="ARBA00012417"/>
    </source>
</evidence>
<dbReference type="CDD" id="cd00009">
    <property type="entry name" value="AAA"/>
    <property type="match status" value="1"/>
</dbReference>
<keyword evidence="8" id="KW-0862">Zinc</keyword>
<evidence type="ECO:0000256" key="6">
    <source>
        <dbReference type="ARBA" id="ARBA00022723"/>
    </source>
</evidence>
<dbReference type="CDD" id="cd18137">
    <property type="entry name" value="HLD_clamp_pol_III_gamma_tau"/>
    <property type="match status" value="1"/>
</dbReference>
<keyword evidence="5" id="KW-0235">DNA replication</keyword>
<evidence type="ECO:0000256" key="3">
    <source>
        <dbReference type="ARBA" id="ARBA00022679"/>
    </source>
</evidence>
<keyword evidence="7" id="KW-0547">Nucleotide-binding</keyword>
<sequence>MCLFVRKLQTLNSFKELGVFYLGKRTMAYQALYRKWRPRNFDSVIGQEAITDTLKNAIERGTVSHAFLFAGPRGTGKTSCAKIFAKALNCTNLQNGEPCNQCENCRAADNGSMADIMEIDAASNNGVDEIREIRDKVKYAPTQGKYKVYIIDEVHMLSMGAFNALLKTLEEPPEHVVFILATTELQKVPATIISRTQRYNFKRISKADLEKRMKYILDQEKIEYDEKALAVIAQVADGGMRDALSILDQLLSYEKSKVNYDDALKITGFAEKENIEKLLLAIFDHNAQESLNIAKDSLNKGASVKNILDEIIDMTATALTVSKAASVNESSFISDDFVEKIQNVSADEYFNVINLANNALKDLRYTNQQQIPLEVFLVEVSNFQPTATKQVGEVDNSRLEGEIAALKKQIDNLTQQINKLSSKPIRSTSSSFHINNVSTSNSKKTAKSTAPTKATVKKKPTQNKKQVYRVLENATKKDLQAIKEIWPDLLSVLDVSEKAVLDVLEPVAASPDEVVMKCKYVLWFEKASADGDLLNKLTSYIERFTKHSYGIVLVPDNDWLTVRQEFVNSHKQELLAKKKKQIAAAETDNNQPNEDNEIINKAKDLFGDTVNIKD</sequence>
<dbReference type="SMART" id="SM00382">
    <property type="entry name" value="AAA"/>
    <property type="match status" value="1"/>
</dbReference>
<keyword evidence="4" id="KW-0548">Nucleotidyltransferase</keyword>
<keyword evidence="3" id="KW-0808">Transferase</keyword>
<feature type="domain" description="AAA+ ATPase" evidence="14">
    <location>
        <begin position="63"/>
        <end position="205"/>
    </location>
</feature>
<evidence type="ECO:0000256" key="11">
    <source>
        <dbReference type="ARBA" id="ARBA00049244"/>
    </source>
</evidence>
<dbReference type="PRINTS" id="PR00300">
    <property type="entry name" value="CLPPROTEASEA"/>
</dbReference>
<dbReference type="SUPFAM" id="SSF52540">
    <property type="entry name" value="P-loop containing nucleoside triphosphate hydrolases"/>
    <property type="match status" value="1"/>
</dbReference>
<dbReference type="Gene3D" id="1.20.272.10">
    <property type="match status" value="1"/>
</dbReference>
<dbReference type="Pfam" id="PF22608">
    <property type="entry name" value="DNAX_ATPase_lid"/>
    <property type="match status" value="1"/>
</dbReference>
<evidence type="ECO:0000256" key="7">
    <source>
        <dbReference type="ARBA" id="ARBA00022741"/>
    </source>
</evidence>
<dbReference type="Gene3D" id="1.10.8.60">
    <property type="match status" value="1"/>
</dbReference>
<keyword evidence="10" id="KW-0239">DNA-directed DNA polymerase</keyword>
<gene>
    <name evidence="15" type="ORF">FC44_GL001423</name>
</gene>
<keyword evidence="12" id="KW-0175">Coiled coil</keyword>
<dbReference type="Proteomes" id="UP000051735">
    <property type="component" value="Unassembled WGS sequence"/>
</dbReference>
<dbReference type="NCBIfam" id="TIGR02397">
    <property type="entry name" value="dnaX_nterm"/>
    <property type="match status" value="1"/>
</dbReference>
<evidence type="ECO:0000256" key="12">
    <source>
        <dbReference type="SAM" id="Coils"/>
    </source>
</evidence>
<organism evidence="15 16">
    <name type="scientific">Lactobacillus intestinalis DSM 6629</name>
    <dbReference type="NCBI Taxonomy" id="1423761"/>
    <lineage>
        <taxon>Bacteria</taxon>
        <taxon>Bacillati</taxon>
        <taxon>Bacillota</taxon>
        <taxon>Bacilli</taxon>
        <taxon>Lactobacillales</taxon>
        <taxon>Lactobacillaceae</taxon>
        <taxon>Lactobacillus</taxon>
    </lineage>
</organism>
<evidence type="ECO:0000256" key="8">
    <source>
        <dbReference type="ARBA" id="ARBA00022833"/>
    </source>
</evidence>
<dbReference type="InterPro" id="IPR045085">
    <property type="entry name" value="HLD_clamp_pol_III_gamma_tau"/>
</dbReference>
<comment type="caution">
    <text evidence="15">The sequence shown here is derived from an EMBL/GenBank/DDBJ whole genome shotgun (WGS) entry which is preliminary data.</text>
</comment>
<proteinExistence type="inferred from homology"/>
<comment type="catalytic activity">
    <reaction evidence="11">
        <text>DNA(n) + a 2'-deoxyribonucleoside 5'-triphosphate = DNA(n+1) + diphosphate</text>
        <dbReference type="Rhea" id="RHEA:22508"/>
        <dbReference type="Rhea" id="RHEA-COMP:17339"/>
        <dbReference type="Rhea" id="RHEA-COMP:17340"/>
        <dbReference type="ChEBI" id="CHEBI:33019"/>
        <dbReference type="ChEBI" id="CHEBI:61560"/>
        <dbReference type="ChEBI" id="CHEBI:173112"/>
        <dbReference type="EC" id="2.7.7.7"/>
    </reaction>
</comment>
<feature type="coiled-coil region" evidence="12">
    <location>
        <begin position="396"/>
        <end position="423"/>
    </location>
</feature>
<keyword evidence="9" id="KW-0067">ATP-binding</keyword>
<reference evidence="15 16" key="1">
    <citation type="journal article" date="2015" name="Genome Announc.">
        <title>Expanding the biotechnology potential of lactobacilli through comparative genomics of 213 strains and associated genera.</title>
        <authorList>
            <person name="Sun Z."/>
            <person name="Harris H.M."/>
            <person name="McCann A."/>
            <person name="Guo C."/>
            <person name="Argimon S."/>
            <person name="Zhang W."/>
            <person name="Yang X."/>
            <person name="Jeffery I.B."/>
            <person name="Cooney J.C."/>
            <person name="Kagawa T.F."/>
            <person name="Liu W."/>
            <person name="Song Y."/>
            <person name="Salvetti E."/>
            <person name="Wrobel A."/>
            <person name="Rasinkangas P."/>
            <person name="Parkhill J."/>
            <person name="Rea M.C."/>
            <person name="O'Sullivan O."/>
            <person name="Ritari J."/>
            <person name="Douillard F.P."/>
            <person name="Paul Ross R."/>
            <person name="Yang R."/>
            <person name="Briner A.E."/>
            <person name="Felis G.E."/>
            <person name="de Vos W.M."/>
            <person name="Barrangou R."/>
            <person name="Klaenhammer T.R."/>
            <person name="Caufield P.W."/>
            <person name="Cui Y."/>
            <person name="Zhang H."/>
            <person name="O'Toole P.W."/>
        </authorList>
    </citation>
    <scope>NUCLEOTIDE SEQUENCE [LARGE SCALE GENOMIC DNA]</scope>
    <source>
        <strain evidence="15 16">DSM 6629</strain>
    </source>
</reference>
<dbReference type="InterPro" id="IPR050238">
    <property type="entry name" value="DNA_Rep/Repair_Clamp_Loader"/>
</dbReference>